<feature type="region of interest" description="Disordered" evidence="2">
    <location>
        <begin position="283"/>
        <end position="316"/>
    </location>
</feature>
<evidence type="ECO:0000256" key="2">
    <source>
        <dbReference type="SAM" id="MobiDB-lite"/>
    </source>
</evidence>
<reference evidence="3" key="1">
    <citation type="submission" date="2015-09" db="EMBL/GenBank/DDBJ databases">
        <title>Draft Genome Sequences of Two Novel Amoeba-resistant Intranuclear Bacteria, Candidatus Berkiella cookevillensis and Candidatus Berkiella aquae.</title>
        <authorList>
            <person name="Mehari Y.T."/>
            <person name="Arivett B.A."/>
            <person name="Farone A.L."/>
            <person name="Gunderson J.H."/>
            <person name="Farone M.B."/>
        </authorList>
    </citation>
    <scope>NUCLEOTIDE SEQUENCE [LARGE SCALE GENOMIC DNA]</scope>
    <source>
        <strain evidence="3">HT99</strain>
    </source>
</reference>
<protein>
    <submittedName>
        <fullName evidence="3">Uncharacterized protein</fullName>
    </submittedName>
</protein>
<dbReference type="EMBL" id="LKAJ01000011">
    <property type="protein sequence ID" value="KRG20529.1"/>
    <property type="molecule type" value="Genomic_DNA"/>
</dbReference>
<evidence type="ECO:0000256" key="1">
    <source>
        <dbReference type="SAM" id="Coils"/>
    </source>
</evidence>
<accession>A0A0Q9YV84</accession>
<reference evidence="4" key="2">
    <citation type="journal article" date="2016" name="Genome Announc.">
        <title>Draft Genome Sequences of Two Novel Amoeba-Resistant Intranuclear Bacteria, 'Candidatus Berkiella cookevillensis' and 'Candidatus Berkiella aquae'.</title>
        <authorList>
            <person name="Mehari Y.T."/>
            <person name="Arivett B.A."/>
            <person name="Farone A.L."/>
            <person name="Gunderson J.H."/>
            <person name="Farone M.B."/>
        </authorList>
    </citation>
    <scope>NUCLEOTIDE SEQUENCE</scope>
    <source>
        <strain evidence="4">HT99</strain>
    </source>
</reference>
<feature type="compositionally biased region" description="Basic and acidic residues" evidence="2">
    <location>
        <begin position="459"/>
        <end position="473"/>
    </location>
</feature>
<gene>
    <name evidence="4" type="ORF">HT99x_012105</name>
    <name evidence="3" type="ORF">HT99x_02460</name>
</gene>
<proteinExistence type="predicted"/>
<feature type="compositionally biased region" description="Polar residues" evidence="2">
    <location>
        <begin position="493"/>
        <end position="515"/>
    </location>
</feature>
<comment type="caution">
    <text evidence="3">The sequence shown here is derived from an EMBL/GenBank/DDBJ whole genome shotgun (WGS) entry which is preliminary data.</text>
</comment>
<dbReference type="RefSeq" id="WP_075067069.1">
    <property type="nucleotide sequence ID" value="NZ_LKAJ02000001.1"/>
</dbReference>
<dbReference type="AlphaFoldDB" id="A0A0Q9YV84"/>
<evidence type="ECO:0000313" key="3">
    <source>
        <dbReference type="EMBL" id="KRG20529.1"/>
    </source>
</evidence>
<feature type="coiled-coil region" evidence="1">
    <location>
        <begin position="119"/>
        <end position="253"/>
    </location>
</feature>
<name>A0A0Q9YV84_9GAMM</name>
<dbReference type="EMBL" id="LKAJ02000001">
    <property type="protein sequence ID" value="MCS5712178.1"/>
    <property type="molecule type" value="Genomic_DNA"/>
</dbReference>
<reference evidence="4" key="3">
    <citation type="submission" date="2021-06" db="EMBL/GenBank/DDBJ databases">
        <title>Genomic Description and Analysis of Intracellular Bacteria, Candidatus Berkiella cookevillensis and Candidatus Berkiella aquae.</title>
        <authorList>
            <person name="Kidane D.T."/>
            <person name="Mehari Y.T."/>
            <person name="Rice F.C."/>
            <person name="Arivett B.A."/>
            <person name="Farone A.L."/>
            <person name="Berk S.G."/>
            <person name="Farone M.B."/>
        </authorList>
    </citation>
    <scope>NUCLEOTIDE SEQUENCE</scope>
    <source>
        <strain evidence="4">HT99</strain>
    </source>
</reference>
<feature type="region of interest" description="Disordered" evidence="2">
    <location>
        <begin position="459"/>
        <end position="526"/>
    </location>
</feature>
<evidence type="ECO:0000313" key="4">
    <source>
        <dbReference type="EMBL" id="MCS5712178.1"/>
    </source>
</evidence>
<feature type="compositionally biased region" description="Acidic residues" evidence="2">
    <location>
        <begin position="293"/>
        <end position="316"/>
    </location>
</feature>
<dbReference type="Proteomes" id="UP000051497">
    <property type="component" value="Unassembled WGS sequence"/>
</dbReference>
<keyword evidence="1" id="KW-0175">Coiled coil</keyword>
<sequence>MTILYWATAENDLRKLLQPSEEGVINLEQYQVTLYRRIQDAYQAHQGESYPVIQVKFIGDTSSFPIAGPTVSIPAWEIEYAKGAWSEQKDQIVKALRIATNVKHEHDKTLLNQVIEEGLKTASELHRSISQQKADYEQQLKRLEDAIAEERLAFERQLEETTADKDHQLAQQERSLEQERQGFDVRLEQATEEKNQQLAEQELKFAEISRRYGALNKEKDALKLKIIELSEQLDDLSRQLEDEKQARQEDRDADLEVRSQLGNRVTSEIEELKARLIAAINEQRPAPQHVSESDVEEDEYDDEFEDELENELDVEDAVEAPPTLAASKPELSEQNPSLLARLNKRPLLKNGLQLTFSAGVGALFFYAGGVEAAAGLLADYVMPSAGLDAALTGLATSLAFLGTKTAEYGISLIKPATSTPAAKTAATESAPQVAKSTAQKQQKAASTLHKILESDSELSHDVSYEEASSEKSNSRNARSKQKWSTPLRDVIGTRSTTLAARNAQQAGNDNRNPDTTNKRKQKITGF</sequence>
<keyword evidence="5" id="KW-1185">Reference proteome</keyword>
<evidence type="ECO:0000313" key="5">
    <source>
        <dbReference type="Proteomes" id="UP000051497"/>
    </source>
</evidence>
<organism evidence="3">
    <name type="scientific">Candidatus Berkiella aquae</name>
    <dbReference type="NCBI Taxonomy" id="295108"/>
    <lineage>
        <taxon>Bacteria</taxon>
        <taxon>Pseudomonadati</taxon>
        <taxon>Pseudomonadota</taxon>
        <taxon>Gammaproteobacteria</taxon>
        <taxon>Candidatus Berkiellales</taxon>
        <taxon>Candidatus Berkiellaceae</taxon>
        <taxon>Candidatus Berkiella</taxon>
    </lineage>
</organism>